<dbReference type="RefSeq" id="WP_302714448.1">
    <property type="nucleotide sequence ID" value="NZ_JAULRT010000062.1"/>
</dbReference>
<dbReference type="InterPro" id="IPR029044">
    <property type="entry name" value="Nucleotide-diphossugar_trans"/>
</dbReference>
<dbReference type="Pfam" id="PF00535">
    <property type="entry name" value="Glycos_transf_2"/>
    <property type="match status" value="1"/>
</dbReference>
<evidence type="ECO:0000259" key="1">
    <source>
        <dbReference type="Pfam" id="PF00535"/>
    </source>
</evidence>
<comment type="caution">
    <text evidence="2">The sequence shown here is derived from an EMBL/GenBank/DDBJ whole genome shotgun (WGS) entry which is preliminary data.</text>
</comment>
<sequence>MISVCLASHNGALYLAEQIASILEQLSLADELIIVDDCSTDNTLDVIQAFDDERIQIYGNTSQLGHVKSFAKAIARAKGDIVFLSDQDDIWPPGRVKTMVNAMNTQGVAVIAANFHRIDKAGQTLAAPSVQLRSADSTKYLTNILGIFLGRRPYYGCTMAFRGHFRDQLLPIPGFVESHDLWIALAANLESEIHHLEDSVLQKRTHANNVSSRQRRALPIVFISRLRLLASVVILLWRAWQPKKDNGK</sequence>
<keyword evidence="2" id="KW-0328">Glycosyltransferase</keyword>
<dbReference type="EC" id="2.4.-.-" evidence="2"/>
<evidence type="ECO:0000313" key="3">
    <source>
        <dbReference type="Proteomes" id="UP001168380"/>
    </source>
</evidence>
<keyword evidence="3" id="KW-1185">Reference proteome</keyword>
<feature type="domain" description="Glycosyltransferase 2-like" evidence="1">
    <location>
        <begin position="3"/>
        <end position="126"/>
    </location>
</feature>
<name>A0ABT8THL1_9GAMM</name>
<dbReference type="InterPro" id="IPR001173">
    <property type="entry name" value="Glyco_trans_2-like"/>
</dbReference>
<dbReference type="PANTHER" id="PTHR22916:SF3">
    <property type="entry name" value="UDP-GLCNAC:BETAGAL BETA-1,3-N-ACETYLGLUCOSAMINYLTRANSFERASE-LIKE PROTEIN 1"/>
    <property type="match status" value="1"/>
</dbReference>
<proteinExistence type="predicted"/>
<dbReference type="EMBL" id="JAULRT010000062">
    <property type="protein sequence ID" value="MDO3383585.1"/>
    <property type="molecule type" value="Genomic_DNA"/>
</dbReference>
<reference evidence="2" key="1">
    <citation type="submission" date="2023-07" db="EMBL/GenBank/DDBJ databases">
        <title>Gilvimarinus algae sp. nov., isolated from the surface of Kelp.</title>
        <authorList>
            <person name="Sun Y.Y."/>
            <person name="Gong Y."/>
            <person name="Du Z.J."/>
        </authorList>
    </citation>
    <scope>NUCLEOTIDE SEQUENCE</scope>
    <source>
        <strain evidence="2">SDUM040014</strain>
    </source>
</reference>
<dbReference type="PANTHER" id="PTHR22916">
    <property type="entry name" value="GLYCOSYLTRANSFERASE"/>
    <property type="match status" value="1"/>
</dbReference>
<protein>
    <submittedName>
        <fullName evidence="2">Glycosyltransferase</fullName>
        <ecNumber evidence="2">2.4.-.-</ecNumber>
    </submittedName>
</protein>
<dbReference type="GO" id="GO:0016757">
    <property type="term" value="F:glycosyltransferase activity"/>
    <property type="evidence" value="ECO:0007669"/>
    <property type="project" value="UniProtKB-KW"/>
</dbReference>
<dbReference type="Gene3D" id="3.90.550.10">
    <property type="entry name" value="Spore Coat Polysaccharide Biosynthesis Protein SpsA, Chain A"/>
    <property type="match status" value="1"/>
</dbReference>
<dbReference type="Proteomes" id="UP001168380">
    <property type="component" value="Unassembled WGS sequence"/>
</dbReference>
<accession>A0ABT8THL1</accession>
<gene>
    <name evidence="2" type="ORF">QWI16_15495</name>
</gene>
<evidence type="ECO:0000313" key="2">
    <source>
        <dbReference type="EMBL" id="MDO3383585.1"/>
    </source>
</evidence>
<dbReference type="SUPFAM" id="SSF53448">
    <property type="entry name" value="Nucleotide-diphospho-sugar transferases"/>
    <property type="match status" value="1"/>
</dbReference>
<organism evidence="2 3">
    <name type="scientific">Gilvimarinus algae</name>
    <dbReference type="NCBI Taxonomy" id="3058037"/>
    <lineage>
        <taxon>Bacteria</taxon>
        <taxon>Pseudomonadati</taxon>
        <taxon>Pseudomonadota</taxon>
        <taxon>Gammaproteobacteria</taxon>
        <taxon>Cellvibrionales</taxon>
        <taxon>Cellvibrionaceae</taxon>
        <taxon>Gilvimarinus</taxon>
    </lineage>
</organism>
<keyword evidence="2" id="KW-0808">Transferase</keyword>